<evidence type="ECO:0008006" key="4">
    <source>
        <dbReference type="Google" id="ProtNLM"/>
    </source>
</evidence>
<reference evidence="2 3" key="1">
    <citation type="submission" date="2017-06" db="EMBL/GenBank/DDBJ databases">
        <authorList>
            <person name="Kim H.J."/>
            <person name="Triplett B.A."/>
        </authorList>
    </citation>
    <scope>NUCLEOTIDE SEQUENCE [LARGE SCALE GENOMIC DNA]</scope>
    <source>
        <strain evidence="2 3">CGMCC 4.2132</strain>
    </source>
</reference>
<dbReference type="RefSeq" id="WP_143653224.1">
    <property type="nucleotide sequence ID" value="NZ_FZOD01000012.1"/>
</dbReference>
<keyword evidence="3" id="KW-1185">Reference proteome</keyword>
<evidence type="ECO:0000313" key="2">
    <source>
        <dbReference type="EMBL" id="SNS60329.1"/>
    </source>
</evidence>
<dbReference type="OrthoDB" id="67304at2"/>
<keyword evidence="1" id="KW-0472">Membrane</keyword>
<dbReference type="Proteomes" id="UP000198282">
    <property type="component" value="Unassembled WGS sequence"/>
</dbReference>
<name>A0A239FU31_9ACTN</name>
<dbReference type="AlphaFoldDB" id="A0A239FU31"/>
<keyword evidence="1" id="KW-1133">Transmembrane helix</keyword>
<feature type="transmembrane region" description="Helical" evidence="1">
    <location>
        <begin position="55"/>
        <end position="78"/>
    </location>
</feature>
<protein>
    <recommendedName>
        <fullName evidence="4">5-bromo-4-chloroindolyl phosphate hydrolysis protein</fullName>
    </recommendedName>
</protein>
<sequence length="231" mass="25199">MVTSNRHTNLRRDRVTGLPQAAGVTVIADRVLRYLGSTKNIAGCVLALVGFGAHFLGLAGALWPVVVAGLYGVGALLAPPDRIRLAVSHAEVETTALRADLDALLRKVDGSQRFPEDVRARLRDLADVLGGVLGRAEVLTTSPDHLHIVSQTIRAYLPASLEAYANLPRTYALTRSADRQHSAHEELLVQLDLLDAKLHEVAQAVHRGDEQSLRDQGRFLRDRFGRSDLDL</sequence>
<keyword evidence="1" id="KW-0812">Transmembrane</keyword>
<dbReference type="EMBL" id="FZOD01000012">
    <property type="protein sequence ID" value="SNS60329.1"/>
    <property type="molecule type" value="Genomic_DNA"/>
</dbReference>
<evidence type="ECO:0000313" key="3">
    <source>
        <dbReference type="Proteomes" id="UP000198282"/>
    </source>
</evidence>
<organism evidence="2 3">
    <name type="scientific">Streptosporangium subroseum</name>
    <dbReference type="NCBI Taxonomy" id="106412"/>
    <lineage>
        <taxon>Bacteria</taxon>
        <taxon>Bacillati</taxon>
        <taxon>Actinomycetota</taxon>
        <taxon>Actinomycetes</taxon>
        <taxon>Streptosporangiales</taxon>
        <taxon>Streptosporangiaceae</taxon>
        <taxon>Streptosporangium</taxon>
    </lineage>
</organism>
<evidence type="ECO:0000256" key="1">
    <source>
        <dbReference type="SAM" id="Phobius"/>
    </source>
</evidence>
<proteinExistence type="predicted"/>
<accession>A0A239FU31</accession>
<gene>
    <name evidence="2" type="ORF">SAMN05216276_101287</name>
</gene>